<sequence>MNKRFLLIVSGACVSWLWSLSVQADPDQAWPDGALSPAVKVEMRHHGYQLGDLLTQKVRLNLPPGVTLDTHSLPLAGPVKPWLDLADLQYQPGKQGGELTLVWQVFATVEQAQPLTLPELPLIARHTSDVGKSKVVNLHIPATLFYYSPVLGTEARQTERLPSRPPLLYATSLWQWLTALGAAISAGLLLLALWVQDRLPGVPFRPGPLTRLHRQCSRTGALAMVHDNTECQTQAHQLYMALCESAGQRLYRHNVHTLFAQAHYLQAHHAPICAFLADYWQQRYGSGSDAASAHSDGSAWLASAAWLERLHRRAQRKLARSSPASVAVSGQS</sequence>
<organism evidence="3 4">
    <name type="scientific">Methylophilus aquaticus</name>
    <dbReference type="NCBI Taxonomy" id="1971610"/>
    <lineage>
        <taxon>Bacteria</taxon>
        <taxon>Pseudomonadati</taxon>
        <taxon>Pseudomonadota</taxon>
        <taxon>Betaproteobacteria</taxon>
        <taxon>Nitrosomonadales</taxon>
        <taxon>Methylophilaceae</taxon>
        <taxon>Methylophilus</taxon>
    </lineage>
</organism>
<keyword evidence="1" id="KW-0812">Transmembrane</keyword>
<evidence type="ECO:0000313" key="3">
    <source>
        <dbReference type="EMBL" id="MDP8568251.1"/>
    </source>
</evidence>
<dbReference type="RefSeq" id="WP_306389974.1">
    <property type="nucleotide sequence ID" value="NZ_JAVCAP010000021.1"/>
</dbReference>
<protein>
    <recommendedName>
        <fullName evidence="5">MxaA protein</fullName>
    </recommendedName>
</protein>
<dbReference type="EMBL" id="JAVCAP010000021">
    <property type="protein sequence ID" value="MDP8568251.1"/>
    <property type="molecule type" value="Genomic_DNA"/>
</dbReference>
<name>A0ABT9JUQ3_9PROT</name>
<feature type="chain" id="PRO_5047099855" description="MxaA protein" evidence="2">
    <location>
        <begin position="25"/>
        <end position="332"/>
    </location>
</feature>
<evidence type="ECO:0000256" key="1">
    <source>
        <dbReference type="SAM" id="Phobius"/>
    </source>
</evidence>
<feature type="transmembrane region" description="Helical" evidence="1">
    <location>
        <begin position="173"/>
        <end position="195"/>
    </location>
</feature>
<keyword evidence="1" id="KW-0472">Membrane</keyword>
<comment type="caution">
    <text evidence="3">The sequence shown here is derived from an EMBL/GenBank/DDBJ whole genome shotgun (WGS) entry which is preliminary data.</text>
</comment>
<evidence type="ECO:0008006" key="5">
    <source>
        <dbReference type="Google" id="ProtNLM"/>
    </source>
</evidence>
<keyword evidence="2" id="KW-0732">Signal</keyword>
<reference evidence="4" key="1">
    <citation type="journal article" date="2019" name="Int. J. Syst. Evol. Microbiol.">
        <title>The Global Catalogue of Microorganisms (GCM) 10K type strain sequencing project: providing services to taxonomists for standard genome sequencing and annotation.</title>
        <authorList>
            <consortium name="The Broad Institute Genomics Platform"/>
            <consortium name="The Broad Institute Genome Sequencing Center for Infectious Disease"/>
            <person name="Wu L."/>
            <person name="Ma J."/>
        </authorList>
    </citation>
    <scope>NUCLEOTIDE SEQUENCE [LARGE SCALE GENOMIC DNA]</scope>
    <source>
        <strain evidence="4">VKM B-3159</strain>
    </source>
</reference>
<gene>
    <name evidence="3" type="ORF">Q9291_10365</name>
</gene>
<evidence type="ECO:0000256" key="2">
    <source>
        <dbReference type="SAM" id="SignalP"/>
    </source>
</evidence>
<dbReference type="Proteomes" id="UP001225906">
    <property type="component" value="Unassembled WGS sequence"/>
</dbReference>
<accession>A0ABT9JUQ3</accession>
<proteinExistence type="predicted"/>
<feature type="signal peptide" evidence="2">
    <location>
        <begin position="1"/>
        <end position="24"/>
    </location>
</feature>
<keyword evidence="4" id="KW-1185">Reference proteome</keyword>
<keyword evidence="1" id="KW-1133">Transmembrane helix</keyword>
<evidence type="ECO:0000313" key="4">
    <source>
        <dbReference type="Proteomes" id="UP001225906"/>
    </source>
</evidence>